<name>A0AAV4MIN5_CAEEX</name>
<protein>
    <submittedName>
        <fullName evidence="1">Uncharacterized protein</fullName>
    </submittedName>
</protein>
<reference evidence="1 2" key="1">
    <citation type="submission" date="2021-06" db="EMBL/GenBank/DDBJ databases">
        <title>Caerostris extrusa draft genome.</title>
        <authorList>
            <person name="Kono N."/>
            <person name="Arakawa K."/>
        </authorList>
    </citation>
    <scope>NUCLEOTIDE SEQUENCE [LARGE SCALE GENOMIC DNA]</scope>
</reference>
<accession>A0AAV4MIN5</accession>
<dbReference type="AlphaFoldDB" id="A0AAV4MIN5"/>
<organism evidence="1 2">
    <name type="scientific">Caerostris extrusa</name>
    <name type="common">Bark spider</name>
    <name type="synonym">Caerostris bankana</name>
    <dbReference type="NCBI Taxonomy" id="172846"/>
    <lineage>
        <taxon>Eukaryota</taxon>
        <taxon>Metazoa</taxon>
        <taxon>Ecdysozoa</taxon>
        <taxon>Arthropoda</taxon>
        <taxon>Chelicerata</taxon>
        <taxon>Arachnida</taxon>
        <taxon>Araneae</taxon>
        <taxon>Araneomorphae</taxon>
        <taxon>Entelegynae</taxon>
        <taxon>Araneoidea</taxon>
        <taxon>Araneidae</taxon>
        <taxon>Caerostris</taxon>
    </lineage>
</organism>
<sequence>MPMNSAATATPLHSRGSQTRHCTNADLGTGILASPGTITGAVVNDVISILLWVATITCRCFIEELAWYLPRVPCPVISWLIKKSV</sequence>
<comment type="caution">
    <text evidence="1">The sequence shown here is derived from an EMBL/GenBank/DDBJ whole genome shotgun (WGS) entry which is preliminary data.</text>
</comment>
<dbReference type="EMBL" id="BPLR01019779">
    <property type="protein sequence ID" value="GIX71705.1"/>
    <property type="molecule type" value="Genomic_DNA"/>
</dbReference>
<evidence type="ECO:0000313" key="2">
    <source>
        <dbReference type="Proteomes" id="UP001054945"/>
    </source>
</evidence>
<keyword evidence="2" id="KW-1185">Reference proteome</keyword>
<evidence type="ECO:0000313" key="1">
    <source>
        <dbReference type="EMBL" id="GIX71705.1"/>
    </source>
</evidence>
<dbReference type="Proteomes" id="UP001054945">
    <property type="component" value="Unassembled WGS sequence"/>
</dbReference>
<proteinExistence type="predicted"/>
<gene>
    <name evidence="1" type="ORF">CEXT_759811</name>
</gene>